<reference evidence="3" key="1">
    <citation type="submission" date="2016-10" db="EMBL/GenBank/DDBJ databases">
        <authorList>
            <person name="Varghese N."/>
            <person name="Submissions S."/>
        </authorList>
    </citation>
    <scope>NUCLEOTIDE SEQUENCE [LARGE SCALE GENOMIC DNA]</scope>
    <source>
        <strain evidence="3">IBRC-M 10655</strain>
    </source>
</reference>
<organism evidence="2 3">
    <name type="scientific">Actinokineospora alba</name>
    <dbReference type="NCBI Taxonomy" id="504798"/>
    <lineage>
        <taxon>Bacteria</taxon>
        <taxon>Bacillati</taxon>
        <taxon>Actinomycetota</taxon>
        <taxon>Actinomycetes</taxon>
        <taxon>Pseudonocardiales</taxon>
        <taxon>Pseudonocardiaceae</taxon>
        <taxon>Actinokineospora</taxon>
    </lineage>
</organism>
<evidence type="ECO:0000256" key="1">
    <source>
        <dbReference type="SAM" id="SignalP"/>
    </source>
</evidence>
<dbReference type="EMBL" id="FNJB01000001">
    <property type="protein sequence ID" value="SDN95354.1"/>
    <property type="molecule type" value="Genomic_DNA"/>
</dbReference>
<proteinExistence type="predicted"/>
<feature type="chain" id="PRO_5011741952" description="Excalibur calcium-binding domain-containing protein" evidence="1">
    <location>
        <begin position="28"/>
        <end position="67"/>
    </location>
</feature>
<accession>A0A1H0FL71</accession>
<dbReference type="OrthoDB" id="3790708at2"/>
<name>A0A1H0FL71_9PSEU</name>
<dbReference type="STRING" id="504798.SAMN05421871_103455"/>
<keyword evidence="3" id="KW-1185">Reference proteome</keyword>
<sequence length="67" mass="6879">MNRKITILATALIAATLTVLGGGSAQAGTGKEFGEHVSTCAQTMGFHADHNPGTHTGYAGWDGHTCH</sequence>
<evidence type="ECO:0008006" key="4">
    <source>
        <dbReference type="Google" id="ProtNLM"/>
    </source>
</evidence>
<evidence type="ECO:0000313" key="3">
    <source>
        <dbReference type="Proteomes" id="UP000199651"/>
    </source>
</evidence>
<feature type="signal peptide" evidence="1">
    <location>
        <begin position="1"/>
        <end position="27"/>
    </location>
</feature>
<dbReference type="Proteomes" id="UP000199651">
    <property type="component" value="Unassembled WGS sequence"/>
</dbReference>
<dbReference type="AlphaFoldDB" id="A0A1H0FL71"/>
<protein>
    <recommendedName>
        <fullName evidence="4">Excalibur calcium-binding domain-containing protein</fullName>
    </recommendedName>
</protein>
<dbReference type="RefSeq" id="WP_091369103.1">
    <property type="nucleotide sequence ID" value="NZ_FNDV01000003.1"/>
</dbReference>
<keyword evidence="1" id="KW-0732">Signal</keyword>
<gene>
    <name evidence="2" type="ORF">SAMN05192558_101416</name>
</gene>
<evidence type="ECO:0000313" key="2">
    <source>
        <dbReference type="EMBL" id="SDN95354.1"/>
    </source>
</evidence>